<keyword evidence="2" id="KW-1185">Reference proteome</keyword>
<accession>A0A1S1NHG2</accession>
<name>A0A1S1NHG2_9MYCO</name>
<comment type="caution">
    <text evidence="1">The sequence shown here is derived from an EMBL/GenBank/DDBJ whole genome shotgun (WGS) entry which is preliminary data.</text>
</comment>
<evidence type="ECO:0000313" key="1">
    <source>
        <dbReference type="EMBL" id="OHV02768.1"/>
    </source>
</evidence>
<sequence length="126" mass="14607">MPGYRLGSLFCWIQPLRGLMFRCVVGFGELSTRYLADVREWRLSGGLRVPLLGNPRFGSERGCGQVRRRGCVGKILRCRRFRLRFGLRCRAEIRWVGTRLLEGGQRRFWRSVGRGGELWLRFGICG</sequence>
<dbReference type="EMBL" id="MLQM01000085">
    <property type="protein sequence ID" value="OHV02768.1"/>
    <property type="molecule type" value="Genomic_DNA"/>
</dbReference>
<protein>
    <submittedName>
        <fullName evidence="1">Uncharacterized protein</fullName>
    </submittedName>
</protein>
<organism evidence="1 2">
    <name type="scientific">Mycobacterium talmoniae</name>
    <dbReference type="NCBI Taxonomy" id="1858794"/>
    <lineage>
        <taxon>Bacteria</taxon>
        <taxon>Bacillati</taxon>
        <taxon>Actinomycetota</taxon>
        <taxon>Actinomycetes</taxon>
        <taxon>Mycobacteriales</taxon>
        <taxon>Mycobacteriaceae</taxon>
        <taxon>Mycobacterium</taxon>
    </lineage>
</organism>
<dbReference type="Proteomes" id="UP000179734">
    <property type="component" value="Unassembled WGS sequence"/>
</dbReference>
<gene>
    <name evidence="1" type="ORF">BKN37_15630</name>
</gene>
<reference evidence="1 2" key="1">
    <citation type="submission" date="2016-10" db="EMBL/GenBank/DDBJ databases">
        <title>Genome sequence of Mycobacterium talmonii.</title>
        <authorList>
            <person name="Greninger A.L."/>
            <person name="Elliott B."/>
            <person name="Vasireddy S."/>
            <person name="Vasireddy R."/>
        </authorList>
    </citation>
    <scope>NUCLEOTIDE SEQUENCE [LARGE SCALE GENOMIC DNA]</scope>
    <source>
        <strain evidence="2">NE-TNMC-100812</strain>
    </source>
</reference>
<evidence type="ECO:0000313" key="2">
    <source>
        <dbReference type="Proteomes" id="UP000179734"/>
    </source>
</evidence>
<dbReference type="AlphaFoldDB" id="A0A1S1NHG2"/>
<proteinExistence type="predicted"/>